<comment type="caution">
    <text evidence="2">The sequence shown here is derived from an EMBL/GenBank/DDBJ whole genome shotgun (WGS) entry which is preliminary data.</text>
</comment>
<dbReference type="AlphaFoldDB" id="A0A7W7IXY6"/>
<protein>
    <submittedName>
        <fullName evidence="2">NADH:ubiquinone oxidoreductase subunit E</fullName>
    </submittedName>
</protein>
<dbReference type="EMBL" id="JACHLD010000003">
    <property type="protein sequence ID" value="MBB4802333.1"/>
    <property type="molecule type" value="Genomic_DNA"/>
</dbReference>
<keyword evidence="2" id="KW-0830">Ubiquinone</keyword>
<name>A0A7W7IXY6_9FLAO</name>
<evidence type="ECO:0000313" key="3">
    <source>
        <dbReference type="Proteomes" id="UP000561681"/>
    </source>
</evidence>
<evidence type="ECO:0000313" key="2">
    <source>
        <dbReference type="EMBL" id="MBB4802333.1"/>
    </source>
</evidence>
<sequence>MNTNKKEESNKSLEELLEETKTKKSALLKILQKITKASSKNQPPN</sequence>
<proteinExistence type="predicted"/>
<accession>A0A7W7IXY6</accession>
<dbReference type="Proteomes" id="UP000561681">
    <property type="component" value="Unassembled WGS sequence"/>
</dbReference>
<dbReference type="RefSeq" id="WP_184161942.1">
    <property type="nucleotide sequence ID" value="NZ_JACHLD010000003.1"/>
</dbReference>
<evidence type="ECO:0000256" key="1">
    <source>
        <dbReference type="SAM" id="Coils"/>
    </source>
</evidence>
<reference evidence="2 3" key="1">
    <citation type="submission" date="2020-08" db="EMBL/GenBank/DDBJ databases">
        <title>Functional genomics of gut bacteria from endangered species of beetles.</title>
        <authorList>
            <person name="Carlos-Shanley C."/>
        </authorList>
    </citation>
    <scope>NUCLEOTIDE SEQUENCE [LARGE SCALE GENOMIC DNA]</scope>
    <source>
        <strain evidence="2 3">S00142</strain>
    </source>
</reference>
<keyword evidence="3" id="KW-1185">Reference proteome</keyword>
<gene>
    <name evidence="2" type="ORF">HNP37_002406</name>
</gene>
<feature type="coiled-coil region" evidence="1">
    <location>
        <begin position="3"/>
        <end position="30"/>
    </location>
</feature>
<keyword evidence="1" id="KW-0175">Coiled coil</keyword>
<organism evidence="2 3">
    <name type="scientific">Flavobacterium nitrogenifigens</name>
    <dbReference type="NCBI Taxonomy" id="1617283"/>
    <lineage>
        <taxon>Bacteria</taxon>
        <taxon>Pseudomonadati</taxon>
        <taxon>Bacteroidota</taxon>
        <taxon>Flavobacteriia</taxon>
        <taxon>Flavobacteriales</taxon>
        <taxon>Flavobacteriaceae</taxon>
        <taxon>Flavobacterium</taxon>
    </lineage>
</organism>